<protein>
    <submittedName>
        <fullName evidence="2">Glycosyltransferase family 92 protein</fullName>
    </submittedName>
</protein>
<dbReference type="WBParaSite" id="PS1159_v2.g13221.t1">
    <property type="protein sequence ID" value="PS1159_v2.g13221.t1"/>
    <property type="gene ID" value="PS1159_v2.g13221"/>
</dbReference>
<evidence type="ECO:0000313" key="2">
    <source>
        <dbReference type="WBParaSite" id="PS1159_v2.g13221.t1"/>
    </source>
</evidence>
<evidence type="ECO:0000313" key="1">
    <source>
        <dbReference type="Proteomes" id="UP000887580"/>
    </source>
</evidence>
<dbReference type="Proteomes" id="UP000887580">
    <property type="component" value="Unplaced"/>
</dbReference>
<proteinExistence type="predicted"/>
<accession>A0AC35F2L8</accession>
<sequence length="351" mass="40220">MNSEKQQTACCLQRFNCCIIPFVATFICFGLFTLIIVASKLEDIGKDISWKEATLIGNAFRIDSLKVVVPILRRCDGPELKIQFYTSENKKITNLVEILNSCGSSLSNWLNSSPIELSLNYLNAVSDDIHAIVTQQDFVHLSIIDSQNTNFSSDDIPNIFTVCILPNNNENGETINISPKNITELAAFFESWTFYQASQFIFYDFEIFQNNSEIFSLYNNTKIMFPFMPDKKIIDEKFKDANLFYIYDCFYRSRFTSQFIVLTTANNIPMVHTRSSLTNILSTISTSLETENLVYQIFGDKSEEQPTQIFDGRLINGFDDKFVPIFKEESGKVIEETLQQKNYFLGNKNSC</sequence>
<reference evidence="2" key="1">
    <citation type="submission" date="2022-11" db="UniProtKB">
        <authorList>
            <consortium name="WormBaseParasite"/>
        </authorList>
    </citation>
    <scope>IDENTIFICATION</scope>
</reference>
<organism evidence="1 2">
    <name type="scientific">Panagrolaimus sp. PS1159</name>
    <dbReference type="NCBI Taxonomy" id="55785"/>
    <lineage>
        <taxon>Eukaryota</taxon>
        <taxon>Metazoa</taxon>
        <taxon>Ecdysozoa</taxon>
        <taxon>Nematoda</taxon>
        <taxon>Chromadorea</taxon>
        <taxon>Rhabditida</taxon>
        <taxon>Tylenchina</taxon>
        <taxon>Panagrolaimomorpha</taxon>
        <taxon>Panagrolaimoidea</taxon>
        <taxon>Panagrolaimidae</taxon>
        <taxon>Panagrolaimus</taxon>
    </lineage>
</organism>
<name>A0AC35F2L8_9BILA</name>